<dbReference type="GeneID" id="113521864"/>
<dbReference type="Pfam" id="PF01256">
    <property type="entry name" value="Carb_kinase"/>
    <property type="match status" value="1"/>
</dbReference>
<protein>
    <recommendedName>
        <fullName evidence="7">ATP-dependent (S)-NAD(P)H-hydrate dehydratase</fullName>
        <ecNumber evidence="7">4.2.1.93</ecNumber>
    </recommendedName>
    <alternativeName>
        <fullName evidence="7">ATP-dependent NAD(P)HX dehydratase</fullName>
    </alternativeName>
</protein>
<dbReference type="SUPFAM" id="SSF53613">
    <property type="entry name" value="Ribokinase-like"/>
    <property type="match status" value="1"/>
</dbReference>
<feature type="binding site" evidence="7">
    <location>
        <begin position="258"/>
        <end position="267"/>
    </location>
    <ligand>
        <name>ATP</name>
        <dbReference type="ChEBI" id="CHEBI:30616"/>
    </ligand>
</feature>
<feature type="domain" description="YjeF C-terminal" evidence="9">
    <location>
        <begin position="53"/>
        <end position="339"/>
    </location>
</feature>
<keyword evidence="1 7" id="KW-0547">Nucleotide-binding</keyword>
<organism evidence="10 11">
    <name type="scientific">Galleria mellonella</name>
    <name type="common">Greater wax moth</name>
    <dbReference type="NCBI Taxonomy" id="7137"/>
    <lineage>
        <taxon>Eukaryota</taxon>
        <taxon>Metazoa</taxon>
        <taxon>Ecdysozoa</taxon>
        <taxon>Arthropoda</taxon>
        <taxon>Hexapoda</taxon>
        <taxon>Insecta</taxon>
        <taxon>Pterygota</taxon>
        <taxon>Neoptera</taxon>
        <taxon>Endopterygota</taxon>
        <taxon>Lepidoptera</taxon>
        <taxon>Glossata</taxon>
        <taxon>Ditrysia</taxon>
        <taxon>Pyraloidea</taxon>
        <taxon>Pyralidae</taxon>
        <taxon>Galleriinae</taxon>
        <taxon>Galleria</taxon>
    </lineage>
</organism>
<feature type="binding site" evidence="7">
    <location>
        <position position="151"/>
    </location>
    <ligand>
        <name>(6S)-NADPHX</name>
        <dbReference type="ChEBI" id="CHEBI:64076"/>
    </ligand>
</feature>
<evidence type="ECO:0000313" key="11">
    <source>
        <dbReference type="RefSeq" id="XP_031765740.2"/>
    </source>
</evidence>
<evidence type="ECO:0000256" key="7">
    <source>
        <dbReference type="HAMAP-Rule" id="MF_03157"/>
    </source>
</evidence>
<dbReference type="InterPro" id="IPR000631">
    <property type="entry name" value="CARKD"/>
</dbReference>
<comment type="function">
    <text evidence="7">Catalyzes the dehydration of the S-form of NAD(P)HX at the expense of ATP, which is converted to ADP. Together with NAD(P)HX epimerase, which catalyzes the epimerization of the S- and R-forms, the enzyme allows the repair of both epimers of NAD(P)HX, a damaged form of NAD(P)H that is a result of enzymatic or heat-dependent hydration.</text>
</comment>
<evidence type="ECO:0000256" key="4">
    <source>
        <dbReference type="ARBA" id="ARBA00023027"/>
    </source>
</evidence>
<dbReference type="PANTHER" id="PTHR12592">
    <property type="entry name" value="ATP-DEPENDENT (S)-NAD(P)H-HYDRATE DEHYDRATASE FAMILY MEMBER"/>
    <property type="match status" value="1"/>
</dbReference>
<dbReference type="EC" id="4.2.1.93" evidence="7"/>
<dbReference type="RefSeq" id="XP_031765740.2">
    <property type="nucleotide sequence ID" value="XM_031909880.2"/>
</dbReference>
<evidence type="ECO:0000256" key="3">
    <source>
        <dbReference type="ARBA" id="ARBA00022857"/>
    </source>
</evidence>
<feature type="signal peptide" evidence="8">
    <location>
        <begin position="1"/>
        <end position="36"/>
    </location>
</feature>
<comment type="cofactor">
    <cofactor evidence="7">
        <name>Mg(2+)</name>
        <dbReference type="ChEBI" id="CHEBI:18420"/>
    </cofactor>
</comment>
<feature type="chain" id="PRO_5046528583" description="ATP-dependent (S)-NAD(P)H-hydrate dehydratase" evidence="8">
    <location>
        <begin position="37"/>
        <end position="344"/>
    </location>
</feature>
<evidence type="ECO:0000259" key="9">
    <source>
        <dbReference type="PROSITE" id="PS51383"/>
    </source>
</evidence>
<proteinExistence type="inferred from homology"/>
<keyword evidence="3" id="KW-0521">NADP</keyword>
<sequence length="344" mass="38263">MVSRGNRVEVDLISFTMNRWCLAILFINIVIQGCLSQNGKECTDINNLDNQRLMSLMKAIVPELEGKRKGDAGKIGVIGGATEYTGAPYFSAITALKVGADLVYVITTESAAPVIKAYSPDLIVYPYLNTNTVSKIYSLLNKMDVIIIGPGLGREEETLKLIYEIFIECKKLRKPLVIDADGLYAVSKNLSVLQNYPSPGIIFTPNYREANKLKQAISLNDSNWFNYWGDYVTVLVKGSEDHYYSSISSYSWSSKYGGSGRRVGGQGDILSGALGTLYNWALNLKVCDTGNIFQLAQSISTFAAARFTRECNYKAYLEYSRSLTTTDMLKYIHASFESLFNKEN</sequence>
<accession>A0A6J3C1R1</accession>
<feature type="binding site" evidence="7">
    <location>
        <begin position="206"/>
        <end position="212"/>
    </location>
    <ligand>
        <name>(6S)-NADPHX</name>
        <dbReference type="ChEBI" id="CHEBI:64076"/>
    </ligand>
</feature>
<evidence type="ECO:0000256" key="6">
    <source>
        <dbReference type="ARBA" id="ARBA00047472"/>
    </source>
</evidence>
<keyword evidence="5 7" id="KW-0456">Lyase</keyword>
<reference evidence="11" key="1">
    <citation type="submission" date="2025-08" db="UniProtKB">
        <authorList>
            <consortium name="RefSeq"/>
        </authorList>
    </citation>
    <scope>IDENTIFICATION</scope>
    <source>
        <tissue evidence="11">Whole larvae</tissue>
    </source>
</reference>
<evidence type="ECO:0000313" key="10">
    <source>
        <dbReference type="Proteomes" id="UP001652740"/>
    </source>
</evidence>
<keyword evidence="10" id="KW-1185">Reference proteome</keyword>
<keyword evidence="8" id="KW-0732">Signal</keyword>
<keyword evidence="4 7" id="KW-0520">NAD</keyword>
<dbReference type="CDD" id="cd01171">
    <property type="entry name" value="YXKO-related"/>
    <property type="match status" value="1"/>
</dbReference>
<dbReference type="HAMAP" id="MF_01965">
    <property type="entry name" value="NADHX_dehydratase"/>
    <property type="match status" value="1"/>
</dbReference>
<comment type="catalytic activity">
    <reaction evidence="7">
        <text>(6S)-NADHX + ATP = ADP + phosphate + NADH + H(+)</text>
        <dbReference type="Rhea" id="RHEA:19017"/>
        <dbReference type="ChEBI" id="CHEBI:15378"/>
        <dbReference type="ChEBI" id="CHEBI:30616"/>
        <dbReference type="ChEBI" id="CHEBI:43474"/>
        <dbReference type="ChEBI" id="CHEBI:57945"/>
        <dbReference type="ChEBI" id="CHEBI:64074"/>
        <dbReference type="ChEBI" id="CHEBI:456216"/>
        <dbReference type="EC" id="4.2.1.93"/>
    </reaction>
</comment>
<gene>
    <name evidence="11" type="primary">LOC113521864</name>
</gene>
<comment type="catalytic activity">
    <reaction evidence="6 7">
        <text>(6S)-NADPHX + ATP = ADP + phosphate + NADPH + H(+)</text>
        <dbReference type="Rhea" id="RHEA:32231"/>
        <dbReference type="ChEBI" id="CHEBI:15378"/>
        <dbReference type="ChEBI" id="CHEBI:30616"/>
        <dbReference type="ChEBI" id="CHEBI:43474"/>
        <dbReference type="ChEBI" id="CHEBI:57783"/>
        <dbReference type="ChEBI" id="CHEBI:64076"/>
        <dbReference type="ChEBI" id="CHEBI:456216"/>
        <dbReference type="EC" id="4.2.1.93"/>
    </reaction>
</comment>
<dbReference type="NCBIfam" id="TIGR00196">
    <property type="entry name" value="yjeF_cterm"/>
    <property type="match status" value="1"/>
</dbReference>
<dbReference type="PROSITE" id="PS51257">
    <property type="entry name" value="PROKAR_LIPOPROTEIN"/>
    <property type="match status" value="1"/>
</dbReference>
<dbReference type="InterPro" id="IPR029056">
    <property type="entry name" value="Ribokinase-like"/>
</dbReference>
<dbReference type="Proteomes" id="UP001652740">
    <property type="component" value="Unplaced"/>
</dbReference>
<evidence type="ECO:0000256" key="1">
    <source>
        <dbReference type="ARBA" id="ARBA00022741"/>
    </source>
</evidence>
<dbReference type="PROSITE" id="PS51383">
    <property type="entry name" value="YJEF_C_3"/>
    <property type="match status" value="1"/>
</dbReference>
<evidence type="ECO:0000256" key="2">
    <source>
        <dbReference type="ARBA" id="ARBA00022840"/>
    </source>
</evidence>
<feature type="binding site" evidence="7">
    <location>
        <position position="268"/>
    </location>
    <ligand>
        <name>(6S)-NADPHX</name>
        <dbReference type="ChEBI" id="CHEBI:64076"/>
    </ligand>
</feature>
<dbReference type="PANTHER" id="PTHR12592:SF0">
    <property type="entry name" value="ATP-DEPENDENT (S)-NAD(P)H-HYDRATE DEHYDRATASE"/>
    <property type="match status" value="1"/>
</dbReference>
<keyword evidence="2 7" id="KW-0067">ATP-binding</keyword>
<keyword evidence="7" id="KW-0597">Phosphoprotein</keyword>
<evidence type="ECO:0000256" key="5">
    <source>
        <dbReference type="ARBA" id="ARBA00023239"/>
    </source>
</evidence>
<evidence type="ECO:0000256" key="8">
    <source>
        <dbReference type="SAM" id="SignalP"/>
    </source>
</evidence>
<dbReference type="Gene3D" id="3.40.1190.20">
    <property type="match status" value="1"/>
</dbReference>
<comment type="similarity">
    <text evidence="7">Belongs to the NnrD/CARKD family.</text>
</comment>
<comment type="caution">
    <text evidence="7">Lacks conserved residue(s) required for the propagation of feature annotation.</text>
</comment>
<name>A0A6J3C1R1_GALME</name>